<evidence type="ECO:0000256" key="1">
    <source>
        <dbReference type="ARBA" id="ARBA00022884"/>
    </source>
</evidence>
<dbReference type="GO" id="GO:0003723">
    <property type="term" value="F:RNA binding"/>
    <property type="evidence" value="ECO:0007669"/>
    <property type="project" value="UniProtKB-KW"/>
</dbReference>
<organism evidence="3 4">
    <name type="scientific">Plasmodium ovale wallikeri</name>
    <dbReference type="NCBI Taxonomy" id="864142"/>
    <lineage>
        <taxon>Eukaryota</taxon>
        <taxon>Sar</taxon>
        <taxon>Alveolata</taxon>
        <taxon>Apicomplexa</taxon>
        <taxon>Aconoidasida</taxon>
        <taxon>Haemosporida</taxon>
        <taxon>Plasmodiidae</taxon>
        <taxon>Plasmodium</taxon>
        <taxon>Plasmodium (Plasmodium)</taxon>
    </lineage>
</organism>
<accession>A0A1A8YXE4</accession>
<sequence length="128" mass="15122">MMNRRYYKRGGNTFFFKNKRRLGNKFQDRSFGNINGHDSFFRKSKGNNFRKGRVNFRNTKRRTMYNKKTEVLHGKIGKLSSKTLDEELDNYMGTSNIKTRLDNDLESYFKNSGILQVDVNKGFNKVAE</sequence>
<dbReference type="Proteomes" id="UP000078555">
    <property type="component" value="Unassembled WGS sequence"/>
</dbReference>
<keyword evidence="1" id="KW-0694">RNA-binding</keyword>
<name>A0A1A8YXE4_PLAOA</name>
<dbReference type="AlphaFoldDB" id="A0A1A8YXE4"/>
<dbReference type="InterPro" id="IPR025715">
    <property type="entry name" value="FoP_C"/>
</dbReference>
<feature type="domain" description="Chromatin target of PRMT1 protein C-terminal" evidence="2">
    <location>
        <begin position="27"/>
        <end position="115"/>
    </location>
</feature>
<dbReference type="EMBL" id="FLRD01000092">
    <property type="protein sequence ID" value="SBT36207.1"/>
    <property type="molecule type" value="Genomic_DNA"/>
</dbReference>
<proteinExistence type="predicted"/>
<dbReference type="Pfam" id="PF13865">
    <property type="entry name" value="FoP_duplication"/>
    <property type="match status" value="1"/>
</dbReference>
<evidence type="ECO:0000313" key="3">
    <source>
        <dbReference type="EMBL" id="SBT36207.1"/>
    </source>
</evidence>
<dbReference type="SMART" id="SM01218">
    <property type="entry name" value="FoP_duplication"/>
    <property type="match status" value="1"/>
</dbReference>
<gene>
    <name evidence="3" type="ORF">POVWA1_031300</name>
</gene>
<protein>
    <recommendedName>
        <fullName evidence="2">Chromatin target of PRMT1 protein C-terminal domain-containing protein</fullName>
    </recommendedName>
</protein>
<reference evidence="4" key="1">
    <citation type="submission" date="2016-05" db="EMBL/GenBank/DDBJ databases">
        <authorList>
            <person name="Naeem Raeece"/>
        </authorList>
    </citation>
    <scope>NUCLEOTIDE SEQUENCE [LARGE SCALE GENOMIC DNA]</scope>
</reference>
<keyword evidence="4" id="KW-1185">Reference proteome</keyword>
<evidence type="ECO:0000259" key="2">
    <source>
        <dbReference type="SMART" id="SM01218"/>
    </source>
</evidence>
<evidence type="ECO:0000313" key="4">
    <source>
        <dbReference type="Proteomes" id="UP000078555"/>
    </source>
</evidence>